<feature type="transmembrane region" description="Helical" evidence="1">
    <location>
        <begin position="56"/>
        <end position="74"/>
    </location>
</feature>
<feature type="transmembrane region" description="Helical" evidence="1">
    <location>
        <begin position="324"/>
        <end position="349"/>
    </location>
</feature>
<evidence type="ECO:0000259" key="2">
    <source>
        <dbReference type="Pfam" id="PF07916"/>
    </source>
</evidence>
<dbReference type="Pfam" id="PF07916">
    <property type="entry name" value="TraG_N"/>
    <property type="match status" value="1"/>
</dbReference>
<organism evidence="3 4">
    <name type="scientific">Legionella busanensis</name>
    <dbReference type="NCBI Taxonomy" id="190655"/>
    <lineage>
        <taxon>Bacteria</taxon>
        <taxon>Pseudomonadati</taxon>
        <taxon>Pseudomonadota</taxon>
        <taxon>Gammaproteobacteria</taxon>
        <taxon>Legionellales</taxon>
        <taxon>Legionellaceae</taxon>
        <taxon>Legionella</taxon>
    </lineage>
</organism>
<proteinExistence type="predicted"/>
<feature type="transmembrane region" description="Helical" evidence="1">
    <location>
        <begin position="369"/>
        <end position="389"/>
    </location>
</feature>
<evidence type="ECO:0000313" key="4">
    <source>
        <dbReference type="Proteomes" id="UP000254794"/>
    </source>
</evidence>
<evidence type="ECO:0000256" key="1">
    <source>
        <dbReference type="SAM" id="Phobius"/>
    </source>
</evidence>
<dbReference type="AlphaFoldDB" id="A0A378KCY4"/>
<reference evidence="3 4" key="1">
    <citation type="submission" date="2018-06" db="EMBL/GenBank/DDBJ databases">
        <authorList>
            <consortium name="Pathogen Informatics"/>
            <person name="Doyle S."/>
        </authorList>
    </citation>
    <scope>NUCLEOTIDE SEQUENCE [LARGE SCALE GENOMIC DNA]</scope>
    <source>
        <strain evidence="3 4">NCTC13316</strain>
    </source>
</reference>
<evidence type="ECO:0000313" key="3">
    <source>
        <dbReference type="EMBL" id="STX81475.1"/>
    </source>
</evidence>
<dbReference type="OrthoDB" id="5555296at2"/>
<name>A0A378KCY4_9GAMM</name>
<sequence>MITIHVLAGGELFQHVLNAISAFMKQDSFLGLLRITALMGIVMATVGFLKTRDPMAFAHWFLGYVLFVNLVLLPKTSVLIDDISSQTPKLVGNVPVVFALSASLVTTIGYGMAQVYDALLTMPNDLQYTKTGALFGSRLISAATSFRIKDPVLKEEMNEYFRVCVVGDIRLNRKYSVGDLAQATDIWKLITAQASPLRMISVSGKPVTCLDASKPSGPYSLRKKLDAEIKKAYTFFGVNLFGKPKHTTYEALFSTHLKSAFDYYQGLTDTAGNIFLQSMMINAMSDGVAHYQAFTDATAGIVNQQFTKSQVQHRWSWEVLGQKALWILPITHTCLTLLLFGVFPLIIALTTLPGGIKILYGYLQFFMSLQFWPVLFAILNAGMTIYGATSSGEYGQFTMVNLDKIDELHADVSGACGYLMMLIPFLSHGLVSNLGGAFSNLATSMMSHMQGSSMSVAGEAASGSFGLGQTSFYNTTANNFSANKHDSNWTNMHGMHTEQLGSGVLKTITGGGDAVFDISPGMTKSHIHISDSKALTGSLNQAYEQSTQAAANEGKAYQSALSNFAHRALALAQLSGHDMRFGDGVSSSDSAQYSSALSKMSRIAEDVAHRNGISKEDAFAAMTSGGHGISGGIDLQKSIAGKIFGVKGGADTHLNYNRSSTNAYRAQEGYDKVVSAQEAEDFNKASQYVSQFTKTHHFDDSHSEAASLSNQIGVDIREAENRSHNYDVSHTRAMRIAEAKNYVESKSEQIMADLNQAFPSFVALKVGKSHRDALFARPGDMSSIRELEGLASAFVNSKRDQLIAEYSPNESSSSMDAFYENESQSLNQKSNHIETNYQKSNDALTHSAKTQDVGFADDRKTNLVNQVGKQVNKIHKHHQINIEPSKPEHILKAKAEQINEYKVKEPDWKYDATTGVIPGHAVDKGKEAINEFFKGDK</sequence>
<feature type="transmembrane region" description="Helical" evidence="1">
    <location>
        <begin position="410"/>
        <end position="431"/>
    </location>
</feature>
<keyword evidence="1" id="KW-0812">Transmembrane</keyword>
<keyword evidence="1" id="KW-0472">Membrane</keyword>
<dbReference type="NCBIfam" id="NF010295">
    <property type="entry name" value="PRK13735.1"/>
    <property type="match status" value="1"/>
</dbReference>
<feature type="domain" description="TraG N-terminal Proteobacteria" evidence="2">
    <location>
        <begin position="3"/>
        <end position="452"/>
    </location>
</feature>
<keyword evidence="4" id="KW-1185">Reference proteome</keyword>
<dbReference type="RefSeq" id="WP_115332858.1">
    <property type="nucleotide sequence ID" value="NZ_CAAAHP010000008.1"/>
</dbReference>
<protein>
    <submittedName>
        <fullName evidence="3">Mating contact stabilization protein TraG</fullName>
    </submittedName>
</protein>
<dbReference type="EMBL" id="UGOD01000005">
    <property type="protein sequence ID" value="STX81475.1"/>
    <property type="molecule type" value="Genomic_DNA"/>
</dbReference>
<dbReference type="InterPro" id="IPR012931">
    <property type="entry name" value="TraG_N_Proteobacteria"/>
</dbReference>
<feature type="transmembrane region" description="Helical" evidence="1">
    <location>
        <begin position="94"/>
        <end position="113"/>
    </location>
</feature>
<dbReference type="Proteomes" id="UP000254794">
    <property type="component" value="Unassembled WGS sequence"/>
</dbReference>
<gene>
    <name evidence="3" type="primary">traG_2</name>
    <name evidence="3" type="ORF">NCTC13316_03348</name>
</gene>
<feature type="transmembrane region" description="Helical" evidence="1">
    <location>
        <begin position="29"/>
        <end position="49"/>
    </location>
</feature>
<accession>A0A378KCY4</accession>
<keyword evidence="1" id="KW-1133">Transmembrane helix</keyword>